<evidence type="ECO:0000313" key="13">
    <source>
        <dbReference type="EMBL" id="GBF93885.1"/>
    </source>
</evidence>
<dbReference type="GO" id="GO:0000166">
    <property type="term" value="F:nucleotide binding"/>
    <property type="evidence" value="ECO:0007669"/>
    <property type="project" value="UniProtKB-KW"/>
</dbReference>
<keyword evidence="3" id="KW-0479">Metal-binding</keyword>
<comment type="catalytic activity">
    <reaction evidence="10">
        <text>ITP + H2O = IDP + phosphate + H(+)</text>
        <dbReference type="Rhea" id="RHEA:28330"/>
        <dbReference type="ChEBI" id="CHEBI:15377"/>
        <dbReference type="ChEBI" id="CHEBI:15378"/>
        <dbReference type="ChEBI" id="CHEBI:43474"/>
        <dbReference type="ChEBI" id="CHEBI:58280"/>
        <dbReference type="ChEBI" id="CHEBI:61402"/>
        <dbReference type="EC" id="3.6.1.73"/>
    </reaction>
</comment>
<reference evidence="13 14" key="1">
    <citation type="journal article" date="2018" name="Sci. Rep.">
        <title>Raphidocelis subcapitata (=Pseudokirchneriella subcapitata) provides an insight into genome evolution and environmental adaptations in the Sphaeropleales.</title>
        <authorList>
            <person name="Suzuki S."/>
            <person name="Yamaguchi H."/>
            <person name="Nakajima N."/>
            <person name="Kawachi M."/>
        </authorList>
    </citation>
    <scope>NUCLEOTIDE SEQUENCE [LARGE SCALE GENOMIC DNA]</scope>
    <source>
        <strain evidence="13 14">NIES-35</strain>
    </source>
</reference>
<comment type="catalytic activity">
    <reaction evidence="11">
        <text>XTP + H2O = XDP + phosphate + H(+)</text>
        <dbReference type="Rhea" id="RHEA:28406"/>
        <dbReference type="ChEBI" id="CHEBI:15377"/>
        <dbReference type="ChEBI" id="CHEBI:15378"/>
        <dbReference type="ChEBI" id="CHEBI:43474"/>
        <dbReference type="ChEBI" id="CHEBI:59884"/>
        <dbReference type="ChEBI" id="CHEBI:61314"/>
        <dbReference type="EC" id="3.6.1.73"/>
    </reaction>
</comment>
<keyword evidence="4" id="KW-0547">Nucleotide-binding</keyword>
<dbReference type="InParanoid" id="A0A2V0P9V8"/>
<dbReference type="GO" id="GO:0006772">
    <property type="term" value="P:thiamine metabolic process"/>
    <property type="evidence" value="ECO:0007669"/>
    <property type="project" value="TreeGrafter"/>
</dbReference>
<dbReference type="InterPro" id="IPR002786">
    <property type="entry name" value="Non_canon_purine_NTPase"/>
</dbReference>
<dbReference type="PANTHER" id="PTHR34699:SF2">
    <property type="entry name" value="NON-CANONICAL PURINE NTP PHOSPHATASE_PRRC1 DOMAIN-CONTAINING PROTEIN"/>
    <property type="match status" value="1"/>
</dbReference>
<dbReference type="HAMAP" id="MF_00648">
    <property type="entry name" value="Non_canon_purine_NTPase_YjjX"/>
    <property type="match status" value="1"/>
</dbReference>
<name>A0A2V0P9V8_9CHLO</name>
<keyword evidence="5" id="KW-0378">Hydrolase</keyword>
<proteinExistence type="inferred from homology"/>
<dbReference type="PANTHER" id="PTHR34699">
    <property type="match status" value="1"/>
</dbReference>
<dbReference type="STRING" id="307507.A0A2V0P9V8"/>
<evidence type="ECO:0000259" key="12">
    <source>
        <dbReference type="Pfam" id="PF01931"/>
    </source>
</evidence>
<evidence type="ECO:0000256" key="10">
    <source>
        <dbReference type="ARBA" id="ARBA00048174"/>
    </source>
</evidence>
<evidence type="ECO:0000313" key="14">
    <source>
        <dbReference type="Proteomes" id="UP000247498"/>
    </source>
</evidence>
<dbReference type="EMBL" id="BDRX01000045">
    <property type="protein sequence ID" value="GBF93885.1"/>
    <property type="molecule type" value="Genomic_DNA"/>
</dbReference>
<keyword evidence="6" id="KW-0460">Magnesium</keyword>
<keyword evidence="14" id="KW-1185">Reference proteome</keyword>
<evidence type="ECO:0000256" key="8">
    <source>
        <dbReference type="ARBA" id="ARBA00023211"/>
    </source>
</evidence>
<comment type="cofactor">
    <cofactor evidence="1">
        <name>Mn(2+)</name>
        <dbReference type="ChEBI" id="CHEBI:29035"/>
    </cofactor>
</comment>
<evidence type="ECO:0000256" key="9">
    <source>
        <dbReference type="ARBA" id="ARBA00038901"/>
    </source>
</evidence>
<comment type="caution">
    <text evidence="13">The sequence shown here is derived from an EMBL/GenBank/DDBJ whole genome shotgun (WGS) entry which is preliminary data.</text>
</comment>
<dbReference type="Pfam" id="PF01931">
    <property type="entry name" value="NTPase_I-T"/>
    <property type="match status" value="1"/>
</dbReference>
<dbReference type="Gene3D" id="3.90.950.10">
    <property type="match status" value="1"/>
</dbReference>
<dbReference type="GO" id="GO:0103023">
    <property type="term" value="F:ITPase activity"/>
    <property type="evidence" value="ECO:0007669"/>
    <property type="project" value="UniProtKB-EC"/>
</dbReference>
<dbReference type="InterPro" id="IPR029001">
    <property type="entry name" value="ITPase-like_fam"/>
</dbReference>
<keyword evidence="8" id="KW-0464">Manganese</keyword>
<dbReference type="Proteomes" id="UP000247498">
    <property type="component" value="Unassembled WGS sequence"/>
</dbReference>
<evidence type="ECO:0000256" key="7">
    <source>
        <dbReference type="ARBA" id="ARBA00023080"/>
    </source>
</evidence>
<accession>A0A2V0P9V8</accession>
<sequence length="221" mass="22271">MAGPAGGLVLVGSSNPVKVGAVRAAVTRLFPALAPTLRVAGVEAPSGVPDQPVGDEETLAGALNRVAALRARGPVPADSPLLFVAVEGGVVWRPAAAGPSVPAQPAAAPPAARRELYCMAWAVVASAHSAGCVSRARSAEFLLPPALAELVEGGMELGCADDQVFGRVASGQSGGTIGKLSGGVVTRRDYYAHAVEMALVPFLNPELYGYPDIAGGGSREQ</sequence>
<evidence type="ECO:0000256" key="5">
    <source>
        <dbReference type="ARBA" id="ARBA00022801"/>
    </source>
</evidence>
<evidence type="ECO:0000256" key="4">
    <source>
        <dbReference type="ARBA" id="ARBA00022741"/>
    </source>
</evidence>
<dbReference type="EC" id="3.6.1.73" evidence="9"/>
<dbReference type="InterPro" id="IPR050299">
    <property type="entry name" value="YjjX_NTPase"/>
</dbReference>
<dbReference type="GO" id="GO:0009117">
    <property type="term" value="P:nucleotide metabolic process"/>
    <property type="evidence" value="ECO:0007669"/>
    <property type="project" value="UniProtKB-KW"/>
</dbReference>
<dbReference type="SUPFAM" id="SSF52972">
    <property type="entry name" value="ITPase-like"/>
    <property type="match status" value="1"/>
</dbReference>
<dbReference type="FunFam" id="3.90.950.10:FF:000002">
    <property type="entry name" value="Inosine/xanthosine triphosphatase"/>
    <property type="match status" value="1"/>
</dbReference>
<dbReference type="InterPro" id="IPR026533">
    <property type="entry name" value="NTPase/PRRC1"/>
</dbReference>
<evidence type="ECO:0000256" key="1">
    <source>
        <dbReference type="ARBA" id="ARBA00001936"/>
    </source>
</evidence>
<dbReference type="OrthoDB" id="300709at2759"/>
<comment type="cofactor">
    <cofactor evidence="2">
        <name>Mg(2+)</name>
        <dbReference type="ChEBI" id="CHEBI:18420"/>
    </cofactor>
</comment>
<feature type="domain" description="Non-canonical purine NTP phosphatase/PRRC1" evidence="12">
    <location>
        <begin position="12"/>
        <end position="203"/>
    </location>
</feature>
<dbReference type="GO" id="GO:0046872">
    <property type="term" value="F:metal ion binding"/>
    <property type="evidence" value="ECO:0007669"/>
    <property type="project" value="UniProtKB-KW"/>
</dbReference>
<gene>
    <name evidence="13" type="ORF">Rsub_06884</name>
</gene>
<evidence type="ECO:0000256" key="2">
    <source>
        <dbReference type="ARBA" id="ARBA00001946"/>
    </source>
</evidence>
<dbReference type="AlphaFoldDB" id="A0A2V0P9V8"/>
<evidence type="ECO:0000256" key="6">
    <source>
        <dbReference type="ARBA" id="ARBA00022842"/>
    </source>
</evidence>
<keyword evidence="7" id="KW-0546">Nucleotide metabolism</keyword>
<evidence type="ECO:0000256" key="11">
    <source>
        <dbReference type="ARBA" id="ARBA00048781"/>
    </source>
</evidence>
<evidence type="ECO:0000256" key="3">
    <source>
        <dbReference type="ARBA" id="ARBA00022723"/>
    </source>
</evidence>
<organism evidence="13 14">
    <name type="scientific">Raphidocelis subcapitata</name>
    <dbReference type="NCBI Taxonomy" id="307507"/>
    <lineage>
        <taxon>Eukaryota</taxon>
        <taxon>Viridiplantae</taxon>
        <taxon>Chlorophyta</taxon>
        <taxon>core chlorophytes</taxon>
        <taxon>Chlorophyceae</taxon>
        <taxon>CS clade</taxon>
        <taxon>Sphaeropleales</taxon>
        <taxon>Selenastraceae</taxon>
        <taxon>Raphidocelis</taxon>
    </lineage>
</organism>
<protein>
    <recommendedName>
        <fullName evidence="9">inosine/xanthosine triphosphatase</fullName>
        <ecNumber evidence="9">3.6.1.73</ecNumber>
    </recommendedName>
</protein>